<evidence type="ECO:0000313" key="1">
    <source>
        <dbReference type="EMBL" id="KAK2169560.1"/>
    </source>
</evidence>
<dbReference type="EMBL" id="JAODUO010001185">
    <property type="protein sequence ID" value="KAK2169560.1"/>
    <property type="molecule type" value="Genomic_DNA"/>
</dbReference>
<accession>A0AAD9KF08</accession>
<dbReference type="Proteomes" id="UP001209878">
    <property type="component" value="Unassembled WGS sequence"/>
</dbReference>
<sequence length="103" mass="11257">MSRSLLSNRPSSCLICLLSSPTRVLSCSRSIRSSSSCFTARPLLYSISSSFLMLSSRAHRVCFCVSMRISISSTVLRRMVISFTSLSDCRLIESVLLSPVVAG</sequence>
<name>A0AAD9KF08_RIDPI</name>
<evidence type="ECO:0000313" key="2">
    <source>
        <dbReference type="Proteomes" id="UP001209878"/>
    </source>
</evidence>
<protein>
    <submittedName>
        <fullName evidence="1">Uncharacterized protein</fullName>
    </submittedName>
</protein>
<organism evidence="1 2">
    <name type="scientific">Ridgeia piscesae</name>
    <name type="common">Tubeworm</name>
    <dbReference type="NCBI Taxonomy" id="27915"/>
    <lineage>
        <taxon>Eukaryota</taxon>
        <taxon>Metazoa</taxon>
        <taxon>Spiralia</taxon>
        <taxon>Lophotrochozoa</taxon>
        <taxon>Annelida</taxon>
        <taxon>Polychaeta</taxon>
        <taxon>Sedentaria</taxon>
        <taxon>Canalipalpata</taxon>
        <taxon>Sabellida</taxon>
        <taxon>Siboglinidae</taxon>
        <taxon>Ridgeia</taxon>
    </lineage>
</organism>
<dbReference type="AlphaFoldDB" id="A0AAD9KF08"/>
<reference evidence="1" key="1">
    <citation type="journal article" date="2023" name="Mol. Biol. Evol.">
        <title>Third-Generation Sequencing Reveals the Adaptive Role of the Epigenome in Three Deep-Sea Polychaetes.</title>
        <authorList>
            <person name="Perez M."/>
            <person name="Aroh O."/>
            <person name="Sun Y."/>
            <person name="Lan Y."/>
            <person name="Juniper S.K."/>
            <person name="Young C.R."/>
            <person name="Angers B."/>
            <person name="Qian P.Y."/>
        </authorList>
    </citation>
    <scope>NUCLEOTIDE SEQUENCE</scope>
    <source>
        <strain evidence="1">R07B-5</strain>
    </source>
</reference>
<comment type="caution">
    <text evidence="1">The sequence shown here is derived from an EMBL/GenBank/DDBJ whole genome shotgun (WGS) entry which is preliminary data.</text>
</comment>
<proteinExistence type="predicted"/>
<keyword evidence="2" id="KW-1185">Reference proteome</keyword>
<gene>
    <name evidence="1" type="ORF">NP493_1186g00029</name>
</gene>